<evidence type="ECO:0000313" key="10">
    <source>
        <dbReference type="EMBL" id="MBJ7596929.1"/>
    </source>
</evidence>
<proteinExistence type="inferred from homology"/>
<dbReference type="PROSITE" id="PS00211">
    <property type="entry name" value="ABC_TRANSPORTER_1"/>
    <property type="match status" value="1"/>
</dbReference>
<evidence type="ECO:0000256" key="7">
    <source>
        <dbReference type="ARBA" id="ARBA00023136"/>
    </source>
</evidence>
<gene>
    <name evidence="10" type="ORF">JF922_02420</name>
</gene>
<dbReference type="SUPFAM" id="SSF52540">
    <property type="entry name" value="P-loop containing nucleoside triphosphate hydrolases"/>
    <property type="match status" value="2"/>
</dbReference>
<evidence type="ECO:0000256" key="8">
    <source>
        <dbReference type="SAM" id="MobiDB-lite"/>
    </source>
</evidence>
<dbReference type="FunFam" id="3.40.50.300:FF:000016">
    <property type="entry name" value="Oligopeptide ABC transporter ATP-binding component"/>
    <property type="match status" value="2"/>
</dbReference>
<dbReference type="EMBL" id="JAEKNR010000029">
    <property type="protein sequence ID" value="MBJ7596929.1"/>
    <property type="molecule type" value="Genomic_DNA"/>
</dbReference>
<dbReference type="Gene3D" id="3.40.50.300">
    <property type="entry name" value="P-loop containing nucleotide triphosphate hydrolases"/>
    <property type="match status" value="2"/>
</dbReference>
<keyword evidence="5" id="KW-0547">Nucleotide-binding</keyword>
<protein>
    <submittedName>
        <fullName evidence="10">ABC transporter ATP-binding protein</fullName>
    </submittedName>
</protein>
<dbReference type="PANTHER" id="PTHR43297:SF2">
    <property type="entry name" value="DIPEPTIDE TRANSPORT ATP-BINDING PROTEIN DPPD"/>
    <property type="match status" value="1"/>
</dbReference>
<dbReference type="CDD" id="cd03257">
    <property type="entry name" value="ABC_NikE_OppD_transporters"/>
    <property type="match status" value="2"/>
</dbReference>
<keyword evidence="11" id="KW-1185">Reference proteome</keyword>
<dbReference type="InterPro" id="IPR017871">
    <property type="entry name" value="ABC_transporter-like_CS"/>
</dbReference>
<dbReference type="NCBIfam" id="NF008453">
    <property type="entry name" value="PRK11308.1"/>
    <property type="match status" value="2"/>
</dbReference>
<dbReference type="PANTHER" id="PTHR43297">
    <property type="entry name" value="OLIGOPEPTIDE TRANSPORT ATP-BINDING PROTEIN APPD"/>
    <property type="match status" value="1"/>
</dbReference>
<evidence type="ECO:0000256" key="1">
    <source>
        <dbReference type="ARBA" id="ARBA00004202"/>
    </source>
</evidence>
<dbReference type="InterPro" id="IPR027417">
    <property type="entry name" value="P-loop_NTPase"/>
</dbReference>
<evidence type="ECO:0000256" key="5">
    <source>
        <dbReference type="ARBA" id="ARBA00022741"/>
    </source>
</evidence>
<evidence type="ECO:0000256" key="4">
    <source>
        <dbReference type="ARBA" id="ARBA00022475"/>
    </source>
</evidence>
<dbReference type="GO" id="GO:0005886">
    <property type="term" value="C:plasma membrane"/>
    <property type="evidence" value="ECO:0007669"/>
    <property type="project" value="UniProtKB-SubCell"/>
</dbReference>
<feature type="domain" description="ABC transporter" evidence="9">
    <location>
        <begin position="368"/>
        <end position="619"/>
    </location>
</feature>
<feature type="domain" description="ABC transporter" evidence="9">
    <location>
        <begin position="19"/>
        <end position="269"/>
    </location>
</feature>
<dbReference type="InterPro" id="IPR003593">
    <property type="entry name" value="AAA+_ATPase"/>
</dbReference>
<dbReference type="SMART" id="SM00382">
    <property type="entry name" value="AAA"/>
    <property type="match status" value="2"/>
</dbReference>
<dbReference type="InterPro" id="IPR013563">
    <property type="entry name" value="Oligopep_ABC_C"/>
</dbReference>
<feature type="compositionally biased region" description="Basic and acidic residues" evidence="8">
    <location>
        <begin position="688"/>
        <end position="708"/>
    </location>
</feature>
<feature type="region of interest" description="Disordered" evidence="8">
    <location>
        <begin position="687"/>
        <end position="708"/>
    </location>
</feature>
<evidence type="ECO:0000256" key="6">
    <source>
        <dbReference type="ARBA" id="ARBA00022840"/>
    </source>
</evidence>
<name>A0A934N7V6_9BACT</name>
<dbReference type="Proteomes" id="UP000612893">
    <property type="component" value="Unassembled WGS sequence"/>
</dbReference>
<dbReference type="GO" id="GO:0016887">
    <property type="term" value="F:ATP hydrolysis activity"/>
    <property type="evidence" value="ECO:0007669"/>
    <property type="project" value="InterPro"/>
</dbReference>
<dbReference type="NCBIfam" id="NF007739">
    <property type="entry name" value="PRK10419.1"/>
    <property type="match status" value="2"/>
</dbReference>
<dbReference type="Pfam" id="PF08352">
    <property type="entry name" value="oligo_HPY"/>
    <property type="match status" value="2"/>
</dbReference>
<dbReference type="GO" id="GO:0005524">
    <property type="term" value="F:ATP binding"/>
    <property type="evidence" value="ECO:0007669"/>
    <property type="project" value="UniProtKB-KW"/>
</dbReference>
<reference evidence="10" key="1">
    <citation type="submission" date="2020-10" db="EMBL/GenBank/DDBJ databases">
        <title>Ca. Dormibacterota MAGs.</title>
        <authorList>
            <person name="Montgomery K."/>
        </authorList>
    </citation>
    <scope>NUCLEOTIDE SEQUENCE [LARGE SCALE GENOMIC DNA]</scope>
    <source>
        <strain evidence="10">SC8812_S17_10</strain>
    </source>
</reference>
<dbReference type="PROSITE" id="PS50893">
    <property type="entry name" value="ABC_TRANSPORTER_2"/>
    <property type="match status" value="2"/>
</dbReference>
<dbReference type="AlphaFoldDB" id="A0A934N7V6"/>
<organism evidence="10 11">
    <name type="scientific">Candidatus Nephthysia bennettiae</name>
    <dbReference type="NCBI Taxonomy" id="3127016"/>
    <lineage>
        <taxon>Bacteria</taxon>
        <taxon>Bacillati</taxon>
        <taxon>Candidatus Dormiibacterota</taxon>
        <taxon>Candidatus Dormibacteria</taxon>
        <taxon>Candidatus Dormibacterales</taxon>
        <taxon>Candidatus Dormibacteraceae</taxon>
        <taxon>Candidatus Nephthysia</taxon>
    </lineage>
</organism>
<comment type="caution">
    <text evidence="10">The sequence shown here is derived from an EMBL/GenBank/DDBJ whole genome shotgun (WGS) entry which is preliminary data.</text>
</comment>
<dbReference type="Pfam" id="PF00005">
    <property type="entry name" value="ABC_tran"/>
    <property type="match status" value="2"/>
</dbReference>
<dbReference type="GO" id="GO:0015833">
    <property type="term" value="P:peptide transport"/>
    <property type="evidence" value="ECO:0007669"/>
    <property type="project" value="InterPro"/>
</dbReference>
<keyword evidence="3" id="KW-0813">Transport</keyword>
<accession>A0A934N7V6</accession>
<comment type="subcellular location">
    <subcellularLocation>
        <location evidence="1">Cell membrane</location>
        <topology evidence="1">Peripheral membrane protein</topology>
    </subcellularLocation>
</comment>
<evidence type="ECO:0000313" key="11">
    <source>
        <dbReference type="Proteomes" id="UP000612893"/>
    </source>
</evidence>
<keyword evidence="7" id="KW-0472">Membrane</keyword>
<evidence type="ECO:0000259" key="9">
    <source>
        <dbReference type="PROSITE" id="PS50893"/>
    </source>
</evidence>
<evidence type="ECO:0000256" key="2">
    <source>
        <dbReference type="ARBA" id="ARBA00005417"/>
    </source>
</evidence>
<comment type="similarity">
    <text evidence="2">Belongs to the ABC transporter superfamily.</text>
</comment>
<evidence type="ECO:0000256" key="3">
    <source>
        <dbReference type="ARBA" id="ARBA00022448"/>
    </source>
</evidence>
<keyword evidence="4" id="KW-1003">Cell membrane</keyword>
<keyword evidence="6 10" id="KW-0067">ATP-binding</keyword>
<dbReference type="InterPro" id="IPR050388">
    <property type="entry name" value="ABC_Ni/Peptide_Import"/>
</dbReference>
<dbReference type="RefSeq" id="WP_338198765.1">
    <property type="nucleotide sequence ID" value="NZ_JAEKNR010000029.1"/>
</dbReference>
<dbReference type="InterPro" id="IPR003439">
    <property type="entry name" value="ABC_transporter-like_ATP-bd"/>
</dbReference>
<dbReference type="NCBIfam" id="TIGR01727">
    <property type="entry name" value="oligo_HPY"/>
    <property type="match status" value="2"/>
</dbReference>
<sequence length="708" mass="77495">MGRPALHSDSLAGARAALLSVEDLHVSFRTPRGPLRAVNGVSFDLAAGETLAIVGESGCGKTATALSLTRLLPEPTARLSGRIDYRGRDILALSEPELREIRGAQIAMVFQDPMSSLNPVLKVGIQIEETLQLHLKLGRREARRRAVELLGMVGIPDASRRLDSYPHEFSGGMRQRVMIAMALSCGPRILVADEPTTALDVSVQAQILELLRSVIAEAHTSLIIISHDLSVVAGLADRIAVMYAGEIVEIGPTGQVFAHPRHPYTRALLECIPRLDEARKDRLSSIEGSLPDLQLPKVGCPFAPRCGFVMERCWTDAPVLEQKAPGQWAASWSDLSGLPLQRETIPPPMAPGPTRAGPAEADGDGTVLEVKDLRVHFPMGIKWPWMDERPVLKAVDGVSLEVVKGRTLGIVGESGCGKSTTGRAILQLVPPTGGEVLLEGRSLRGLDERALRQLRPHMQMVFQDPYSSLNPRMTIGEMVGEPLIVHRTTPRNRVGQRVAELLEMVGLRPGLADWYPHQLSGGLRQRVSIARALALRPSLIVADEPTSALDVSVRAQILNLMQDLQREHGLSYVFISHDLSVVRHMSDLVAVMYLGKVVELADRDTLYVNPQHPYTQALLSVVPIPDPAVERTRRRTPIQGDVPNPAHPPRGCNFNTRCPFAFDRCFVEEPPLIDLGPRHRAACFLAKPEPEAARPPDGNVHDRTREGH</sequence>